<protein>
    <submittedName>
        <fullName evidence="1">Uncharacterized protein n537R</fullName>
    </submittedName>
</protein>
<reference evidence="1 2" key="1">
    <citation type="journal article" date="2007" name="Virology">
        <title>Sequence and annotation of the 314-kb MT325 and the 321-kb FR483 viruses that infect Chlorella Pbi.</title>
        <authorList>
            <person name="Fitzgerald L.A."/>
            <person name="Graves M.V."/>
            <person name="Li X."/>
            <person name="Feldblyum T."/>
            <person name="Hartigan J."/>
            <person name="Van Etten J.L."/>
        </authorList>
    </citation>
    <scope>NUCLEOTIDE SEQUENCE [LARGE SCALE GENOMIC DNA]</scope>
    <source>
        <strain evidence="1 2">FR483</strain>
    </source>
</reference>
<proteinExistence type="predicted"/>
<gene>
    <name evidence="1" type="primary">n537R</name>
    <name evidence="1" type="ORF">FR483_n537R</name>
</gene>
<dbReference type="RefSeq" id="YP_001426169.1">
    <property type="nucleotide sequence ID" value="NC_008603.1"/>
</dbReference>
<evidence type="ECO:0000313" key="2">
    <source>
        <dbReference type="Proteomes" id="UP000204095"/>
    </source>
</evidence>
<evidence type="ECO:0000313" key="1">
    <source>
        <dbReference type="EMBL" id="ABT15822.1"/>
    </source>
</evidence>
<sequence>MSLPIKDERFVFVKSKFRPKPLLSDPEVAMFAPTKADLLLEFVNDKVCPNPVLSDPLVFSPTGARVPPMKVLYRPVVPVPATPMAIVLSACVPEP</sequence>
<dbReference type="KEGG" id="vg:5469685"/>
<dbReference type="EMBL" id="DQ890022">
    <property type="protein sequence ID" value="ABT15822.1"/>
    <property type="molecule type" value="Genomic_DNA"/>
</dbReference>
<organism evidence="1 2">
    <name type="scientific">Paramecium bursaria Chlorella virus FR483</name>
    <name type="common">PBCV-FR483</name>
    <dbReference type="NCBI Taxonomy" id="399781"/>
    <lineage>
        <taxon>Viruses</taxon>
        <taxon>Varidnaviria</taxon>
        <taxon>Bamfordvirae</taxon>
        <taxon>Nucleocytoviricota</taxon>
        <taxon>Megaviricetes</taxon>
        <taxon>Algavirales</taxon>
        <taxon>Phycodnaviridae</taxon>
        <taxon>Chlorovirus</taxon>
        <taxon>Chlorovirus conductrix</taxon>
        <taxon>Paramecium bursaria Chlorella virus A1</taxon>
    </lineage>
</organism>
<organismHost>
    <name type="scientific">Paramecium bursaria</name>
    <dbReference type="NCBI Taxonomy" id="74790"/>
</organismHost>
<accession>A7J7P1</accession>
<name>A7J7P1_PBCVF</name>
<dbReference type="Proteomes" id="UP000204095">
    <property type="component" value="Segment"/>
</dbReference>
<dbReference type="GeneID" id="5469685"/>